<name>A0A0R3TXG7_RODNA</name>
<evidence type="ECO:0000256" key="1">
    <source>
        <dbReference type="SAM" id="SignalP"/>
    </source>
</evidence>
<evidence type="ECO:0000313" key="3">
    <source>
        <dbReference type="Proteomes" id="UP000278807"/>
    </source>
</evidence>
<reference evidence="4" key="1">
    <citation type="submission" date="2017-02" db="UniProtKB">
        <authorList>
            <consortium name="WormBaseParasite"/>
        </authorList>
    </citation>
    <scope>IDENTIFICATION</scope>
</reference>
<accession>A0A0R3TXG7</accession>
<dbReference type="Proteomes" id="UP000278807">
    <property type="component" value="Unassembled WGS sequence"/>
</dbReference>
<dbReference type="InterPro" id="IPR036322">
    <property type="entry name" value="WD40_repeat_dom_sf"/>
</dbReference>
<dbReference type="EMBL" id="UZAE01014415">
    <property type="protein sequence ID" value="VDO13388.1"/>
    <property type="molecule type" value="Genomic_DNA"/>
</dbReference>
<dbReference type="SUPFAM" id="SSF50978">
    <property type="entry name" value="WD40 repeat-like"/>
    <property type="match status" value="1"/>
</dbReference>
<dbReference type="OrthoDB" id="5594999at2759"/>
<gene>
    <name evidence="2" type="ORF">HNAJ_LOCUS12540</name>
</gene>
<reference evidence="2 3" key="2">
    <citation type="submission" date="2018-11" db="EMBL/GenBank/DDBJ databases">
        <authorList>
            <consortium name="Pathogen Informatics"/>
        </authorList>
    </citation>
    <scope>NUCLEOTIDE SEQUENCE [LARGE SCALE GENOMIC DNA]</scope>
</reference>
<dbReference type="InterPro" id="IPR015943">
    <property type="entry name" value="WD40/YVTN_repeat-like_dom_sf"/>
</dbReference>
<dbReference type="Gene3D" id="2.130.10.10">
    <property type="entry name" value="YVTN repeat-like/Quinoprotein amine dehydrogenase"/>
    <property type="match status" value="1"/>
</dbReference>
<dbReference type="AlphaFoldDB" id="A0A0R3TXG7"/>
<sequence length="131" mass="14382">MLFDYLFMIFFLSIGPAVSYYKSSTPTFHSGHISNIRCLASVNSYLISGGGRGMLAVWSLDSDRTNHPGLVGWICLDTGVRESGPLHSCPIDIKVRNATSICDLRVMTLLAYQVDWQSIFVIAGCSDGSIR</sequence>
<keyword evidence="3" id="KW-1185">Reference proteome</keyword>
<feature type="chain" id="PRO_5043132128" evidence="1">
    <location>
        <begin position="20"/>
        <end position="131"/>
    </location>
</feature>
<dbReference type="WBParaSite" id="HNAJ_0001256201-mRNA-1">
    <property type="protein sequence ID" value="HNAJ_0001256201-mRNA-1"/>
    <property type="gene ID" value="HNAJ_0001256201"/>
</dbReference>
<evidence type="ECO:0000313" key="2">
    <source>
        <dbReference type="EMBL" id="VDO13388.1"/>
    </source>
</evidence>
<protein>
    <submittedName>
        <fullName evidence="4">WD_REPEATS_REGION domain-containing protein</fullName>
    </submittedName>
</protein>
<evidence type="ECO:0000313" key="4">
    <source>
        <dbReference type="WBParaSite" id="HNAJ_0001256201-mRNA-1"/>
    </source>
</evidence>
<feature type="signal peptide" evidence="1">
    <location>
        <begin position="1"/>
        <end position="19"/>
    </location>
</feature>
<keyword evidence="1" id="KW-0732">Signal</keyword>
<proteinExistence type="predicted"/>
<organism evidence="4">
    <name type="scientific">Rodentolepis nana</name>
    <name type="common">Dwarf tapeworm</name>
    <name type="synonym">Hymenolepis nana</name>
    <dbReference type="NCBI Taxonomy" id="102285"/>
    <lineage>
        <taxon>Eukaryota</taxon>
        <taxon>Metazoa</taxon>
        <taxon>Spiralia</taxon>
        <taxon>Lophotrochozoa</taxon>
        <taxon>Platyhelminthes</taxon>
        <taxon>Cestoda</taxon>
        <taxon>Eucestoda</taxon>
        <taxon>Cyclophyllidea</taxon>
        <taxon>Hymenolepididae</taxon>
        <taxon>Rodentolepis</taxon>
    </lineage>
</organism>